<dbReference type="InterPro" id="IPR029058">
    <property type="entry name" value="AB_hydrolase_fold"/>
</dbReference>
<gene>
    <name evidence="5" type="ORF">ACFPN2_31510</name>
</gene>
<name>A0ABV8T400_9GAMM</name>
<dbReference type="EC" id="3.-.-.-" evidence="5"/>
<comment type="caution">
    <text evidence="5">The sequence shown here is derived from an EMBL/GenBank/DDBJ whole genome shotgun (WGS) entry which is preliminary data.</text>
</comment>
<sequence length="395" mass="44727">MVHLEIERFRFEAQPQALDDLQQRLRRTLWPDEVSAEPWRYGPPVAYMKRFVDYWLDEYEWRTHEARLNSFPQFVARIDEHRIHFIHQVGTGPAPVPLVLTHGWPGSVVEMLKIIPLLTDPGAHGGDPADSFTVIAPSIPGYGFSSRPSHRGTNVFVVADLWAKLMAGLNYSRFGVQGGDWGSWISAATALRHPERIIGLHLNYLSTRFRPAISPGDPPLSAAEEDYLARVAKWADAEGAYIAIQGTKPLTLSYALTDSPTGLAAWHVEKFRSWSDCRLEPDEALTKDEMITDIMLYWLTGTAHSALRFYSESREHPFHLAAGQKIAPPCGIVHLPRELPMPPRSWAERAFNVVHWSNLPRGGHFAAWEQPELLAEDIRTFFRPLRAQGSSREET</sequence>
<evidence type="ECO:0000313" key="6">
    <source>
        <dbReference type="Proteomes" id="UP001595904"/>
    </source>
</evidence>
<dbReference type="Proteomes" id="UP001595904">
    <property type="component" value="Unassembled WGS sequence"/>
</dbReference>
<keyword evidence="6" id="KW-1185">Reference proteome</keyword>
<dbReference type="PIRSF" id="PIRSF001112">
    <property type="entry name" value="Epoxide_hydrolase"/>
    <property type="match status" value="1"/>
</dbReference>
<dbReference type="GO" id="GO:0016787">
    <property type="term" value="F:hydrolase activity"/>
    <property type="evidence" value="ECO:0007669"/>
    <property type="project" value="UniProtKB-KW"/>
</dbReference>
<protein>
    <submittedName>
        <fullName evidence="5">Epoxide hydrolase family protein</fullName>
        <ecNumber evidence="5">3.-.-.-</ecNumber>
    </submittedName>
</protein>
<dbReference type="InterPro" id="IPR000639">
    <property type="entry name" value="Epox_hydrolase-like"/>
</dbReference>
<keyword evidence="3 5" id="KW-0378">Hydrolase</keyword>
<feature type="domain" description="Epoxide hydrolase N-terminal" evidence="4">
    <location>
        <begin position="6"/>
        <end position="111"/>
    </location>
</feature>
<proteinExistence type="inferred from homology"/>
<evidence type="ECO:0000256" key="2">
    <source>
        <dbReference type="ARBA" id="ARBA00022797"/>
    </source>
</evidence>
<organism evidence="5 6">
    <name type="scientific">Steroidobacter flavus</name>
    <dbReference type="NCBI Taxonomy" id="1842136"/>
    <lineage>
        <taxon>Bacteria</taxon>
        <taxon>Pseudomonadati</taxon>
        <taxon>Pseudomonadota</taxon>
        <taxon>Gammaproteobacteria</taxon>
        <taxon>Steroidobacterales</taxon>
        <taxon>Steroidobacteraceae</taxon>
        <taxon>Steroidobacter</taxon>
    </lineage>
</organism>
<dbReference type="InterPro" id="IPR010497">
    <property type="entry name" value="Epoxide_hydro_N"/>
</dbReference>
<dbReference type="RefSeq" id="WP_380604143.1">
    <property type="nucleotide sequence ID" value="NZ_JBHSDU010000015.1"/>
</dbReference>
<keyword evidence="2" id="KW-0058">Aromatic hydrocarbons catabolism</keyword>
<evidence type="ECO:0000313" key="5">
    <source>
        <dbReference type="EMBL" id="MFC4313643.1"/>
    </source>
</evidence>
<dbReference type="PANTHER" id="PTHR21661:SF35">
    <property type="entry name" value="EPOXIDE HYDROLASE"/>
    <property type="match status" value="1"/>
</dbReference>
<dbReference type="Gene3D" id="3.40.50.1820">
    <property type="entry name" value="alpha/beta hydrolase"/>
    <property type="match status" value="1"/>
</dbReference>
<dbReference type="EMBL" id="JBHSDU010000015">
    <property type="protein sequence ID" value="MFC4313643.1"/>
    <property type="molecule type" value="Genomic_DNA"/>
</dbReference>
<evidence type="ECO:0000256" key="3">
    <source>
        <dbReference type="ARBA" id="ARBA00022801"/>
    </source>
</evidence>
<dbReference type="Pfam" id="PF06441">
    <property type="entry name" value="EHN"/>
    <property type="match status" value="1"/>
</dbReference>
<evidence type="ECO:0000256" key="1">
    <source>
        <dbReference type="ARBA" id="ARBA00010088"/>
    </source>
</evidence>
<dbReference type="InterPro" id="IPR016292">
    <property type="entry name" value="Epoxide_hydrolase"/>
</dbReference>
<accession>A0ABV8T400</accession>
<evidence type="ECO:0000259" key="4">
    <source>
        <dbReference type="Pfam" id="PF06441"/>
    </source>
</evidence>
<reference evidence="6" key="1">
    <citation type="journal article" date="2019" name="Int. J. Syst. Evol. Microbiol.">
        <title>The Global Catalogue of Microorganisms (GCM) 10K type strain sequencing project: providing services to taxonomists for standard genome sequencing and annotation.</title>
        <authorList>
            <consortium name="The Broad Institute Genomics Platform"/>
            <consortium name="The Broad Institute Genome Sequencing Center for Infectious Disease"/>
            <person name="Wu L."/>
            <person name="Ma J."/>
        </authorList>
    </citation>
    <scope>NUCLEOTIDE SEQUENCE [LARGE SCALE GENOMIC DNA]</scope>
    <source>
        <strain evidence="6">CGMCC 1.10759</strain>
    </source>
</reference>
<comment type="similarity">
    <text evidence="1">Belongs to the peptidase S33 family.</text>
</comment>
<dbReference type="PANTHER" id="PTHR21661">
    <property type="entry name" value="EPOXIDE HYDROLASE 1-RELATED"/>
    <property type="match status" value="1"/>
</dbReference>
<dbReference type="PRINTS" id="PR00412">
    <property type="entry name" value="EPOXHYDRLASE"/>
</dbReference>
<dbReference type="SUPFAM" id="SSF53474">
    <property type="entry name" value="alpha/beta-Hydrolases"/>
    <property type="match status" value="1"/>
</dbReference>